<dbReference type="InterPro" id="IPR002941">
    <property type="entry name" value="DNA_methylase_N4/N6"/>
</dbReference>
<evidence type="ECO:0000256" key="4">
    <source>
        <dbReference type="ARBA" id="ARBA00022747"/>
    </source>
</evidence>
<protein>
    <recommendedName>
        <fullName evidence="5">Methyltransferase</fullName>
        <ecNumber evidence="5">2.1.1.-</ecNumber>
    </recommendedName>
</protein>
<dbReference type="InterPro" id="IPR029063">
    <property type="entry name" value="SAM-dependent_MTases_sf"/>
</dbReference>
<dbReference type="GO" id="GO:0032259">
    <property type="term" value="P:methylation"/>
    <property type="evidence" value="ECO:0007669"/>
    <property type="project" value="UniProtKB-KW"/>
</dbReference>
<dbReference type="eggNOG" id="COG2189">
    <property type="taxonomic scope" value="Bacteria"/>
</dbReference>
<evidence type="ECO:0000256" key="3">
    <source>
        <dbReference type="ARBA" id="ARBA00022679"/>
    </source>
</evidence>
<dbReference type="EC" id="2.1.1.-" evidence="5"/>
<keyword evidence="2" id="KW-0489">Methyltransferase</keyword>
<sequence length="226" mass="25336">MTNITITNEDCMCLLRRTESESVDLVLTDPPYGIEFRATRGSKVATAKGILNDHKDNIGFLESVAVELYRVLKPNSHLYWFTRWDKVEEQLPMLRRCGFRPKNAMIWIKGGHGMSDTLGAYAPEYEVVLFCHKGRRLLNEVDGRKRHTDVLRFSKIAPGSLVHSHQKPTALLEFLIQKSSNAGDLVLDPFLGSGSTALAARNTGRSFVGCELSEEIFQIAQQQLAA</sequence>
<dbReference type="GO" id="GO:0009307">
    <property type="term" value="P:DNA restriction-modification system"/>
    <property type="evidence" value="ECO:0007669"/>
    <property type="project" value="UniProtKB-KW"/>
</dbReference>
<organism evidence="7 8">
    <name type="scientific">Tumebacillus flagellatus</name>
    <dbReference type="NCBI Taxonomy" id="1157490"/>
    <lineage>
        <taxon>Bacteria</taxon>
        <taxon>Bacillati</taxon>
        <taxon>Bacillota</taxon>
        <taxon>Bacilli</taxon>
        <taxon>Bacillales</taxon>
        <taxon>Alicyclobacillaceae</taxon>
        <taxon>Tumebacillus</taxon>
    </lineage>
</organism>
<dbReference type="REBASE" id="98315">
    <property type="entry name" value="M.TflGST4ORF10775P"/>
</dbReference>
<evidence type="ECO:0000259" key="6">
    <source>
        <dbReference type="Pfam" id="PF01555"/>
    </source>
</evidence>
<dbReference type="InterPro" id="IPR002052">
    <property type="entry name" value="DNA_methylase_N6_adenine_CS"/>
</dbReference>
<comment type="similarity">
    <text evidence="1 5">Belongs to the N(4)/N(6)-methyltransferase family.</text>
</comment>
<keyword evidence="8" id="KW-1185">Reference proteome</keyword>
<dbReference type="InterPro" id="IPR001091">
    <property type="entry name" value="RM_Methyltransferase"/>
</dbReference>
<dbReference type="Gene3D" id="3.40.50.150">
    <property type="entry name" value="Vaccinia Virus protein VP39"/>
    <property type="match status" value="1"/>
</dbReference>
<feature type="domain" description="DNA methylase N-4/N-6" evidence="6">
    <location>
        <begin position="23"/>
        <end position="221"/>
    </location>
</feature>
<evidence type="ECO:0000256" key="5">
    <source>
        <dbReference type="RuleBase" id="RU362026"/>
    </source>
</evidence>
<dbReference type="AlphaFoldDB" id="A0A074MC26"/>
<comment type="caution">
    <text evidence="7">The sequence shown here is derived from an EMBL/GenBank/DDBJ whole genome shotgun (WGS) entry which is preliminary data.</text>
</comment>
<gene>
    <name evidence="7" type="ORF">EL26_10775</name>
</gene>
<evidence type="ECO:0000313" key="8">
    <source>
        <dbReference type="Proteomes" id="UP000027931"/>
    </source>
</evidence>
<accession>A0A074MC26</accession>
<dbReference type="PANTHER" id="PTHR13370:SF3">
    <property type="entry name" value="TRNA (GUANINE(10)-N2)-METHYLTRANSFERASE HOMOLOG"/>
    <property type="match status" value="1"/>
</dbReference>
<evidence type="ECO:0000256" key="2">
    <source>
        <dbReference type="ARBA" id="ARBA00022603"/>
    </source>
</evidence>
<dbReference type="GO" id="GO:0008170">
    <property type="term" value="F:N-methyltransferase activity"/>
    <property type="evidence" value="ECO:0007669"/>
    <property type="project" value="InterPro"/>
</dbReference>
<dbReference type="STRING" id="1157490.EL26_10775"/>
<evidence type="ECO:0000256" key="1">
    <source>
        <dbReference type="ARBA" id="ARBA00006594"/>
    </source>
</evidence>
<keyword evidence="4" id="KW-0680">Restriction system</keyword>
<dbReference type="GO" id="GO:0003677">
    <property type="term" value="F:DNA binding"/>
    <property type="evidence" value="ECO:0007669"/>
    <property type="project" value="InterPro"/>
</dbReference>
<evidence type="ECO:0000313" key="7">
    <source>
        <dbReference type="EMBL" id="KEO83447.1"/>
    </source>
</evidence>
<keyword evidence="3" id="KW-0808">Transferase</keyword>
<name>A0A074MC26_9BACL</name>
<dbReference type="PANTHER" id="PTHR13370">
    <property type="entry name" value="RNA METHYLASE-RELATED"/>
    <property type="match status" value="1"/>
</dbReference>
<dbReference type="PROSITE" id="PS00092">
    <property type="entry name" value="N6_MTASE"/>
    <property type="match status" value="1"/>
</dbReference>
<dbReference type="Proteomes" id="UP000027931">
    <property type="component" value="Unassembled WGS sequence"/>
</dbReference>
<reference evidence="7 8" key="1">
    <citation type="journal article" date="2013" name="Int. J. Syst. Evol. Microbiol.">
        <title>Tumebacillus flagellatus sp. nov., an alpha-amylase/pullulanase-producing bacterium isolated from cassava wastewater.</title>
        <authorList>
            <person name="Wang Q."/>
            <person name="Xie N."/>
            <person name="Qin Y."/>
            <person name="Shen N."/>
            <person name="Zhu J."/>
            <person name="Mi H."/>
            <person name="Huang R."/>
        </authorList>
    </citation>
    <scope>NUCLEOTIDE SEQUENCE [LARGE SCALE GENOMIC DNA]</scope>
    <source>
        <strain evidence="7 8">GST4</strain>
    </source>
</reference>
<dbReference type="PRINTS" id="PR00508">
    <property type="entry name" value="S21N4MTFRASE"/>
</dbReference>
<dbReference type="GO" id="GO:0005737">
    <property type="term" value="C:cytoplasm"/>
    <property type="evidence" value="ECO:0007669"/>
    <property type="project" value="TreeGrafter"/>
</dbReference>
<dbReference type="SUPFAM" id="SSF53335">
    <property type="entry name" value="S-adenosyl-L-methionine-dependent methyltransferases"/>
    <property type="match status" value="1"/>
</dbReference>
<proteinExistence type="inferred from homology"/>
<dbReference type="EMBL" id="JMIR01000012">
    <property type="protein sequence ID" value="KEO83447.1"/>
    <property type="molecule type" value="Genomic_DNA"/>
</dbReference>
<dbReference type="Pfam" id="PF01555">
    <property type="entry name" value="N6_N4_Mtase"/>
    <property type="match status" value="1"/>
</dbReference>